<dbReference type="EMBL" id="WBMO01000001">
    <property type="protein sequence ID" value="MDV2476124.1"/>
    <property type="molecule type" value="Genomic_DNA"/>
</dbReference>
<sequence length="310" mass="32649">MTAPAVLVEDLHVAYGRTWALDGVDLEAAAGTTIGVLGHNGAGKTTLIRTLTTLVPPTIGRARIDGLDVVADATTVRRRIGVTGQYAGLDEFLTARENLELIGRLTGLRRTARPRADALIEKLGLHEYATRRVGELSGGSSRRIDLAASLVGSPSVLFLDEPTTGLDPLARAGLWDVVEELTDAGTTVVLTTQYLEEADRLADHIVVLHRGRIAARGTPTELKRIVGGKVLTATVPTDRLGGLPFAPTTEHPVDGGARTRVSVTVDDAPAATALVADLHRTGTAVTDLDVTSPSLDDVFAHLAHSTGAHR</sequence>
<name>A0ABU3WQ46_9NOCA</name>
<keyword evidence="3" id="KW-0547">Nucleotide-binding</keyword>
<dbReference type="SUPFAM" id="SSF52540">
    <property type="entry name" value="P-loop containing nucleoside triphosphate hydrolases"/>
    <property type="match status" value="1"/>
</dbReference>
<dbReference type="PANTHER" id="PTHR42711">
    <property type="entry name" value="ABC TRANSPORTER ATP-BINDING PROTEIN"/>
    <property type="match status" value="1"/>
</dbReference>
<evidence type="ECO:0000256" key="5">
    <source>
        <dbReference type="ARBA" id="ARBA00023251"/>
    </source>
</evidence>
<accession>A0ABU3WQ46</accession>
<dbReference type="InterPro" id="IPR003593">
    <property type="entry name" value="AAA+_ATPase"/>
</dbReference>
<keyword evidence="5" id="KW-0046">Antibiotic resistance</keyword>
<dbReference type="Pfam" id="PF13732">
    <property type="entry name" value="DrrA1-3_C"/>
    <property type="match status" value="1"/>
</dbReference>
<keyword evidence="4 7" id="KW-0067">ATP-binding</keyword>
<evidence type="ECO:0000256" key="2">
    <source>
        <dbReference type="ARBA" id="ARBA00022448"/>
    </source>
</evidence>
<feature type="domain" description="ABC transporter" evidence="6">
    <location>
        <begin position="6"/>
        <end position="235"/>
    </location>
</feature>
<dbReference type="InterPro" id="IPR025302">
    <property type="entry name" value="DrrA1/2-like_C"/>
</dbReference>
<dbReference type="InterPro" id="IPR003439">
    <property type="entry name" value="ABC_transporter-like_ATP-bd"/>
</dbReference>
<comment type="subcellular location">
    <subcellularLocation>
        <location evidence="1">Cell membrane</location>
        <topology evidence="1">Peripheral membrane protein</topology>
    </subcellularLocation>
</comment>
<evidence type="ECO:0000259" key="6">
    <source>
        <dbReference type="PROSITE" id="PS50893"/>
    </source>
</evidence>
<evidence type="ECO:0000256" key="4">
    <source>
        <dbReference type="ARBA" id="ARBA00022840"/>
    </source>
</evidence>
<dbReference type="GO" id="GO:0005524">
    <property type="term" value="F:ATP binding"/>
    <property type="evidence" value="ECO:0007669"/>
    <property type="project" value="UniProtKB-KW"/>
</dbReference>
<organism evidence="7 8">
    <name type="scientific">Rhodococcus zopfii</name>
    <dbReference type="NCBI Taxonomy" id="43772"/>
    <lineage>
        <taxon>Bacteria</taxon>
        <taxon>Bacillati</taxon>
        <taxon>Actinomycetota</taxon>
        <taxon>Actinomycetes</taxon>
        <taxon>Mycobacteriales</taxon>
        <taxon>Nocardiaceae</taxon>
        <taxon>Rhodococcus</taxon>
    </lineage>
</organism>
<dbReference type="PROSITE" id="PS50893">
    <property type="entry name" value="ABC_TRANSPORTER_2"/>
    <property type="match status" value="1"/>
</dbReference>
<dbReference type="InterPro" id="IPR027417">
    <property type="entry name" value="P-loop_NTPase"/>
</dbReference>
<evidence type="ECO:0000313" key="7">
    <source>
        <dbReference type="EMBL" id="MDV2476124.1"/>
    </source>
</evidence>
<dbReference type="Proteomes" id="UP001275440">
    <property type="component" value="Unassembled WGS sequence"/>
</dbReference>
<dbReference type="Gene3D" id="3.40.50.300">
    <property type="entry name" value="P-loop containing nucleotide triphosphate hydrolases"/>
    <property type="match status" value="1"/>
</dbReference>
<comment type="caution">
    <text evidence="7">The sequence shown here is derived from an EMBL/GenBank/DDBJ whole genome shotgun (WGS) entry which is preliminary data.</text>
</comment>
<dbReference type="PANTHER" id="PTHR42711:SF19">
    <property type="entry name" value="DOXORUBICIN RESISTANCE ATP-BINDING PROTEIN DRRA"/>
    <property type="match status" value="1"/>
</dbReference>
<keyword evidence="2" id="KW-0813">Transport</keyword>
<dbReference type="InterPro" id="IPR050763">
    <property type="entry name" value="ABC_transporter_ATP-binding"/>
</dbReference>
<keyword evidence="8" id="KW-1185">Reference proteome</keyword>
<evidence type="ECO:0000256" key="1">
    <source>
        <dbReference type="ARBA" id="ARBA00004202"/>
    </source>
</evidence>
<evidence type="ECO:0000313" key="8">
    <source>
        <dbReference type="Proteomes" id="UP001275440"/>
    </source>
</evidence>
<dbReference type="Pfam" id="PF00005">
    <property type="entry name" value="ABC_tran"/>
    <property type="match status" value="1"/>
</dbReference>
<dbReference type="SMART" id="SM00382">
    <property type="entry name" value="AAA"/>
    <property type="match status" value="1"/>
</dbReference>
<gene>
    <name evidence="7" type="ORF">F8M49_13630</name>
</gene>
<evidence type="ECO:0000256" key="3">
    <source>
        <dbReference type="ARBA" id="ARBA00022741"/>
    </source>
</evidence>
<reference evidence="7 8" key="1">
    <citation type="submission" date="2019-10" db="EMBL/GenBank/DDBJ databases">
        <title>Draft Genome Assembly of Rhodococcus zopfii DSM44189.</title>
        <authorList>
            <person name="Sutton J.M."/>
            <person name="Akob D.M."/>
            <person name="Bushman T.J."/>
        </authorList>
    </citation>
    <scope>NUCLEOTIDE SEQUENCE [LARGE SCALE GENOMIC DNA]</scope>
    <source>
        <strain evidence="7 8">DSM 44189</strain>
    </source>
</reference>
<proteinExistence type="predicted"/>
<protein>
    <submittedName>
        <fullName evidence="7">ATP-binding cassette domain-containing protein</fullName>
    </submittedName>
</protein>